<gene>
    <name evidence="3" type="ORF">C7Y71_003640</name>
</gene>
<feature type="domain" description="GmrSD restriction endonucleases N-terminal" evidence="1">
    <location>
        <begin position="16"/>
        <end position="232"/>
    </location>
</feature>
<accession>A0A5P8E5J0</accession>
<organism evidence="3 4">
    <name type="scientific">Pseudoprevotella muciniphila</name>
    <dbReference type="NCBI Taxonomy" id="2133944"/>
    <lineage>
        <taxon>Bacteria</taxon>
        <taxon>Pseudomonadati</taxon>
        <taxon>Bacteroidota</taxon>
        <taxon>Bacteroidia</taxon>
        <taxon>Bacteroidales</taxon>
        <taxon>Prevotellaceae</taxon>
        <taxon>Pseudoprevotella</taxon>
    </lineage>
</organism>
<evidence type="ECO:0000259" key="1">
    <source>
        <dbReference type="Pfam" id="PF03235"/>
    </source>
</evidence>
<feature type="domain" description="GmrSD restriction endonucleases C-terminal" evidence="2">
    <location>
        <begin position="460"/>
        <end position="596"/>
    </location>
</feature>
<dbReference type="Pfam" id="PF07510">
    <property type="entry name" value="GmrSD_C"/>
    <property type="match status" value="1"/>
</dbReference>
<dbReference type="RefSeq" id="WP_111899257.1">
    <property type="nucleotide sequence ID" value="NZ_CP033459.1"/>
</dbReference>
<keyword evidence="4" id="KW-1185">Reference proteome</keyword>
<dbReference type="InterPro" id="IPR011089">
    <property type="entry name" value="GmrSD_C"/>
</dbReference>
<evidence type="ECO:0000259" key="2">
    <source>
        <dbReference type="Pfam" id="PF07510"/>
    </source>
</evidence>
<reference evidence="3 4" key="1">
    <citation type="submission" date="2018-11" db="EMBL/GenBank/DDBJ databases">
        <authorList>
            <person name="Na S.W."/>
            <person name="Baik M."/>
        </authorList>
    </citation>
    <scope>NUCLEOTIDE SEQUENCE [LARGE SCALE GENOMIC DNA]</scope>
    <source>
        <strain evidence="3 4">E39</strain>
    </source>
</reference>
<dbReference type="Proteomes" id="UP000249375">
    <property type="component" value="Chromosome"/>
</dbReference>
<dbReference type="Pfam" id="PF03235">
    <property type="entry name" value="GmrSD_N"/>
    <property type="match status" value="1"/>
</dbReference>
<dbReference type="PANTHER" id="PTHR35149">
    <property type="entry name" value="SLL5132 PROTEIN"/>
    <property type="match status" value="1"/>
</dbReference>
<dbReference type="EMBL" id="CP033459">
    <property type="protein sequence ID" value="QFQ12186.1"/>
    <property type="molecule type" value="Genomic_DNA"/>
</dbReference>
<dbReference type="OrthoDB" id="9798761at2"/>
<dbReference type="KEGG" id="alq:C7Y71_003640"/>
<protein>
    <submittedName>
        <fullName evidence="3">DUF262 domain-containing protein</fullName>
    </submittedName>
</protein>
<name>A0A5P8E5J0_9BACT</name>
<evidence type="ECO:0000313" key="4">
    <source>
        <dbReference type="Proteomes" id="UP000249375"/>
    </source>
</evidence>
<dbReference type="PANTHER" id="PTHR35149:SF2">
    <property type="entry name" value="DUF262 DOMAIN-CONTAINING PROTEIN"/>
    <property type="match status" value="1"/>
</dbReference>
<dbReference type="InterPro" id="IPR004919">
    <property type="entry name" value="GmrSD_N"/>
</dbReference>
<sequence length="610" mass="72046">MSTIQNKKIVAKEYPLKDILSNNKYSIDYFQREYRWQKENIDQLIDDLYNAFRADYRPEHSTKDVANYATYFMGSIIVIAKDDATMSIIDGQQRVTSLTLLLIYLYHAMGVAKGAILQNMIFSDSYGEKSFNIQVPERKDCLDGLYNNNEYTPKETDEDSVRCMADRYNDIKENFPEDLQGQSLESFMYWVINNIVIVKIEAYSEENAYTIFETMNDRGLNLTNSDMLKGFILSKFQDDTKRTAINDQWKRDMHQLLSYGKDYDNAFFRVWMRSQFAETKRQSKAGSVDEDFEHIGVRFHSWFRDNYEKGRLKEAINGSMENFLDTNYRFFFNKYILLQEAMKDVIPGLEWVYYNQFRGISPYLASPMMLAGLKLSDSDDECKRKMNLVARFLDGFVVRRQINFRSYTASSIAYTMFNIIKSLRNKTYDEMLEVLRERVEDLDIDTGMKDLRLHGQNGPFIKYFLCRITAYIEEQSGMGNNFKRYMTNPECKPFEIEHIWSDHFDRHTDEFEHPEEFMRFRNKIGNLVLLPNGTNQSYNDMKEDEKITHYVKENLLAKSLCPQAYQNNPNFTSFVSSKHLDFKSYAHFDKSAIEQRCVLYSQIANNIWEL</sequence>
<dbReference type="AlphaFoldDB" id="A0A5P8E5J0"/>
<proteinExistence type="predicted"/>
<evidence type="ECO:0000313" key="3">
    <source>
        <dbReference type="EMBL" id="QFQ12186.1"/>
    </source>
</evidence>